<feature type="domain" description="SnoaL-like" evidence="1">
    <location>
        <begin position="10"/>
        <end position="98"/>
    </location>
</feature>
<comment type="caution">
    <text evidence="2">The sequence shown here is derived from an EMBL/GenBank/DDBJ whole genome shotgun (WGS) entry which is preliminary data.</text>
</comment>
<proteinExistence type="predicted"/>
<reference evidence="2 3" key="1">
    <citation type="submission" date="2017-11" db="EMBL/GenBank/DDBJ databases">
        <title>Genomic Encyclopedia of Archaeal and Bacterial Type Strains, Phase II (KMG-II): From Individual Species to Whole Genera.</title>
        <authorList>
            <person name="Goeker M."/>
        </authorList>
    </citation>
    <scope>NUCLEOTIDE SEQUENCE [LARGE SCALE GENOMIC DNA]</scope>
    <source>
        <strain evidence="2 3">DSM 25625</strain>
    </source>
</reference>
<dbReference type="EMBL" id="PGFB01000001">
    <property type="protein sequence ID" value="PJJ65197.1"/>
    <property type="molecule type" value="Genomic_DNA"/>
</dbReference>
<organism evidence="2 3">
    <name type="scientific">Compostimonas suwonensis</name>
    <dbReference type="NCBI Taxonomy" id="1048394"/>
    <lineage>
        <taxon>Bacteria</taxon>
        <taxon>Bacillati</taxon>
        <taxon>Actinomycetota</taxon>
        <taxon>Actinomycetes</taxon>
        <taxon>Micrococcales</taxon>
        <taxon>Microbacteriaceae</taxon>
        <taxon>Compostimonas</taxon>
    </lineage>
</organism>
<accession>A0A2M9C3Z2</accession>
<evidence type="ECO:0000313" key="2">
    <source>
        <dbReference type="EMBL" id="PJJ65197.1"/>
    </source>
</evidence>
<evidence type="ECO:0000259" key="1">
    <source>
        <dbReference type="Pfam" id="PF12680"/>
    </source>
</evidence>
<dbReference type="AlphaFoldDB" id="A0A2M9C3Z2"/>
<gene>
    <name evidence="2" type="ORF">CLV54_0226</name>
</gene>
<dbReference type="Proteomes" id="UP000230161">
    <property type="component" value="Unassembled WGS sequence"/>
</dbReference>
<sequence>MTEQIPAAIQSFVDATNAADTEAFLACFTDDAYLNDWGREFHGHSGVASWNQSDNIGKQSHFEVVSVAERGDEVVVTMEVSGNGYNGTGPLAFTLDGELIKRLVIS</sequence>
<evidence type="ECO:0000313" key="3">
    <source>
        <dbReference type="Proteomes" id="UP000230161"/>
    </source>
</evidence>
<protein>
    <submittedName>
        <fullName evidence="2">SnoaL-like protein</fullName>
    </submittedName>
</protein>
<dbReference type="OrthoDB" id="8080938at2"/>
<dbReference type="Gene3D" id="3.10.450.50">
    <property type="match status" value="1"/>
</dbReference>
<keyword evidence="3" id="KW-1185">Reference proteome</keyword>
<dbReference type="RefSeq" id="WP_100343121.1">
    <property type="nucleotide sequence ID" value="NZ_PGFB01000001.1"/>
</dbReference>
<dbReference type="Pfam" id="PF12680">
    <property type="entry name" value="SnoaL_2"/>
    <property type="match status" value="1"/>
</dbReference>
<dbReference type="InterPro" id="IPR032710">
    <property type="entry name" value="NTF2-like_dom_sf"/>
</dbReference>
<dbReference type="SUPFAM" id="SSF54427">
    <property type="entry name" value="NTF2-like"/>
    <property type="match status" value="1"/>
</dbReference>
<dbReference type="InterPro" id="IPR037401">
    <property type="entry name" value="SnoaL-like"/>
</dbReference>
<name>A0A2M9C3Z2_9MICO</name>